<evidence type="ECO:0000256" key="2">
    <source>
        <dbReference type="ARBA" id="ARBA00009514"/>
    </source>
</evidence>
<evidence type="ECO:0000313" key="7">
    <source>
        <dbReference type="EMBL" id="ERN09804.1"/>
    </source>
</evidence>
<dbReference type="InterPro" id="IPR009741">
    <property type="entry name" value="EARLY_FLOWERING_4_dom"/>
</dbReference>
<dbReference type="GO" id="GO:0042753">
    <property type="term" value="P:positive regulation of circadian rhythm"/>
    <property type="evidence" value="ECO:0007669"/>
    <property type="project" value="InterPro"/>
</dbReference>
<keyword evidence="4" id="KW-0539">Nucleus</keyword>
<dbReference type="GO" id="GO:0009649">
    <property type="term" value="P:entrainment of circadian clock"/>
    <property type="evidence" value="ECO:0000318"/>
    <property type="project" value="GO_Central"/>
</dbReference>
<dbReference type="eggNOG" id="ENOG502S43Z">
    <property type="taxonomic scope" value="Eukaryota"/>
</dbReference>
<dbReference type="PANTHER" id="PTHR33469">
    <property type="entry name" value="PROTEIN ELF4-LIKE 4"/>
    <property type="match status" value="1"/>
</dbReference>
<dbReference type="GO" id="GO:0005634">
    <property type="term" value="C:nucleus"/>
    <property type="evidence" value="ECO:0007669"/>
    <property type="project" value="UniProtKB-SubCell"/>
</dbReference>
<proteinExistence type="inferred from homology"/>
<protein>
    <recommendedName>
        <fullName evidence="6">Protein EARLY FLOWERING 4 domain-containing protein</fullName>
    </recommendedName>
</protein>
<evidence type="ECO:0000256" key="1">
    <source>
        <dbReference type="ARBA" id="ARBA00004123"/>
    </source>
</evidence>
<comment type="similarity">
    <text evidence="2">Belongs to the EARLY FLOWERING 4 family.</text>
</comment>
<sequence>MTRSRGWCSVGEASLSTSLMEGDDDLCWEERGTEAEEERQGGGGGVEEEARERAWEAFSSGFREVQGVLEENRLLISQVNDNHSSRLPENLTKNVALIRQINANISKVLSLYSRLSANFSTLFSSASSSSNTSEISSKKK</sequence>
<feature type="domain" description="Protein EARLY FLOWERING 4" evidence="6">
    <location>
        <begin position="52"/>
        <end position="129"/>
    </location>
</feature>
<dbReference type="Gramene" id="ERN09804">
    <property type="protein sequence ID" value="ERN09804"/>
    <property type="gene ID" value="AMTR_s00029p00245280"/>
</dbReference>
<comment type="subcellular location">
    <subcellularLocation>
        <location evidence="1">Nucleus</location>
    </subcellularLocation>
</comment>
<organism evidence="7 8">
    <name type="scientific">Amborella trichopoda</name>
    <dbReference type="NCBI Taxonomy" id="13333"/>
    <lineage>
        <taxon>Eukaryota</taxon>
        <taxon>Viridiplantae</taxon>
        <taxon>Streptophyta</taxon>
        <taxon>Embryophyta</taxon>
        <taxon>Tracheophyta</taxon>
        <taxon>Spermatophyta</taxon>
        <taxon>Magnoliopsida</taxon>
        <taxon>Amborellales</taxon>
        <taxon>Amborellaceae</taxon>
        <taxon>Amborella</taxon>
    </lineage>
</organism>
<evidence type="ECO:0000259" key="6">
    <source>
        <dbReference type="Pfam" id="PF07011"/>
    </source>
</evidence>
<keyword evidence="8" id="KW-1185">Reference proteome</keyword>
<dbReference type="Pfam" id="PF07011">
    <property type="entry name" value="Elf4"/>
    <property type="match status" value="1"/>
</dbReference>
<dbReference type="PANTHER" id="PTHR33469:SF5">
    <property type="entry name" value="PROTEIN EARLY FLOWERING 4"/>
    <property type="match status" value="1"/>
</dbReference>
<dbReference type="AlphaFoldDB" id="W1PPS4"/>
<evidence type="ECO:0000313" key="8">
    <source>
        <dbReference type="Proteomes" id="UP000017836"/>
    </source>
</evidence>
<name>W1PPS4_AMBTC</name>
<reference evidence="8" key="1">
    <citation type="journal article" date="2013" name="Science">
        <title>The Amborella genome and the evolution of flowering plants.</title>
        <authorList>
            <consortium name="Amborella Genome Project"/>
        </authorList>
    </citation>
    <scope>NUCLEOTIDE SEQUENCE [LARGE SCALE GENOMIC DNA]</scope>
</reference>
<evidence type="ECO:0000256" key="3">
    <source>
        <dbReference type="ARBA" id="ARBA00023108"/>
    </source>
</evidence>
<feature type="compositionally biased region" description="Basic and acidic residues" evidence="5">
    <location>
        <begin position="28"/>
        <end position="40"/>
    </location>
</feature>
<dbReference type="Proteomes" id="UP000017836">
    <property type="component" value="Unassembled WGS sequence"/>
</dbReference>
<evidence type="ECO:0000256" key="4">
    <source>
        <dbReference type="ARBA" id="ARBA00023242"/>
    </source>
</evidence>
<dbReference type="EMBL" id="KI392980">
    <property type="protein sequence ID" value="ERN09804.1"/>
    <property type="molecule type" value="Genomic_DNA"/>
</dbReference>
<dbReference type="GO" id="GO:0048511">
    <property type="term" value="P:rhythmic process"/>
    <property type="evidence" value="ECO:0007669"/>
    <property type="project" value="UniProtKB-KW"/>
</dbReference>
<keyword evidence="3" id="KW-0090">Biological rhythms</keyword>
<dbReference type="OMA" id="ICDRESR"/>
<feature type="region of interest" description="Disordered" evidence="5">
    <location>
        <begin position="20"/>
        <end position="50"/>
    </location>
</feature>
<evidence type="ECO:0000256" key="5">
    <source>
        <dbReference type="SAM" id="MobiDB-lite"/>
    </source>
</evidence>
<dbReference type="STRING" id="13333.W1PPS4"/>
<dbReference type="OrthoDB" id="1895690at2759"/>
<dbReference type="HOGENOM" id="CLU_1837793_0_0_1"/>
<accession>W1PPS4</accession>
<gene>
    <name evidence="7" type="ORF">AMTR_s00029p00245280</name>
</gene>
<dbReference type="InterPro" id="IPR040462">
    <property type="entry name" value="EARLY_FLOWERING_4"/>
</dbReference>